<dbReference type="InterPro" id="IPR051783">
    <property type="entry name" value="NAD(P)-dependent_oxidoreduct"/>
</dbReference>
<dbReference type="PANTHER" id="PTHR48079:SF6">
    <property type="entry name" value="NAD(P)-BINDING DOMAIN-CONTAINING PROTEIN-RELATED"/>
    <property type="match status" value="1"/>
</dbReference>
<reference evidence="2" key="4">
    <citation type="submission" date="2023-01" db="EMBL/GenBank/DDBJ databases">
        <title>Draft genome sequence of Gluconobacter albidus strain NBRC 3250.</title>
        <authorList>
            <person name="Sun Q."/>
            <person name="Mori K."/>
        </authorList>
    </citation>
    <scope>NUCLEOTIDE SEQUENCE</scope>
    <source>
        <strain evidence="2">NBRC 3250</strain>
    </source>
</reference>
<reference evidence="2" key="1">
    <citation type="journal article" date="2014" name="Int. J. Syst. Evol. Microbiol.">
        <title>Complete genome of a new Firmicutes species belonging to the dominant human colonic microbiota ('Ruminococcus bicirculans') reveals two chromosomes and a selective capacity to utilize plant glucans.</title>
        <authorList>
            <consortium name="NISC Comparative Sequencing Program"/>
            <person name="Wegmann U."/>
            <person name="Louis P."/>
            <person name="Goesmann A."/>
            <person name="Henrissat B."/>
            <person name="Duncan S.H."/>
            <person name="Flint H.J."/>
        </authorList>
    </citation>
    <scope>NUCLEOTIDE SEQUENCE</scope>
    <source>
        <strain evidence="2">NBRC 3250</strain>
    </source>
</reference>
<organism evidence="3 4">
    <name type="scientific">Gluconobacter albidus</name>
    <dbReference type="NCBI Taxonomy" id="318683"/>
    <lineage>
        <taxon>Bacteria</taxon>
        <taxon>Pseudomonadati</taxon>
        <taxon>Pseudomonadota</taxon>
        <taxon>Alphaproteobacteria</taxon>
        <taxon>Acetobacterales</taxon>
        <taxon>Acetobacteraceae</taxon>
        <taxon>Gluconobacter</taxon>
    </lineage>
</organism>
<sequence length="303" mass="32855">MKILLAGASGAVGRPLIARLLREGHEVWGMVRRAENLPVIQALGASPVEGDALDRAGMFALLDRVRPDVVIDQLTSLPSSPFDLAQRLPADRVLRLEGGGNLHDAARAVGVRRYIQQSCGFYLNGEGGLATEESPLRTDAPGGIGESARMYEALEKRVLSDGVMEGVALRYGFFYGPRTWYWPDGAFSLHVRKGEVPVIGAGRGMFSFIHVDDAAQATAAALRAPAGIYTVVDDEPTEFSRWLPAYARWVGAAPPGHLAEDDAVLRLGEEAVYYQNDLSGASNQRARSFLGLEPKNTPWLEEI</sequence>
<dbReference type="Pfam" id="PF01370">
    <property type="entry name" value="Epimerase"/>
    <property type="match status" value="1"/>
</dbReference>
<dbReference type="EMBL" id="LHZN01000134">
    <property type="protein sequence ID" value="KXV37766.1"/>
    <property type="molecule type" value="Genomic_DNA"/>
</dbReference>
<feature type="domain" description="NAD-dependent epimerase/dehydratase" evidence="1">
    <location>
        <begin position="3"/>
        <end position="226"/>
    </location>
</feature>
<dbReference type="InterPro" id="IPR036291">
    <property type="entry name" value="NAD(P)-bd_dom_sf"/>
</dbReference>
<dbReference type="GO" id="GO:0005737">
    <property type="term" value="C:cytoplasm"/>
    <property type="evidence" value="ECO:0007669"/>
    <property type="project" value="TreeGrafter"/>
</dbReference>
<evidence type="ECO:0000313" key="4">
    <source>
        <dbReference type="Proteomes" id="UP000075682"/>
    </source>
</evidence>
<dbReference type="Proteomes" id="UP000075682">
    <property type="component" value="Unassembled WGS sequence"/>
</dbReference>
<proteinExistence type="predicted"/>
<evidence type="ECO:0000313" key="2">
    <source>
        <dbReference type="EMBL" id="GLQ67825.1"/>
    </source>
</evidence>
<accession>A0AAW3QX35</accession>
<dbReference type="PANTHER" id="PTHR48079">
    <property type="entry name" value="PROTEIN YEEZ"/>
    <property type="match status" value="1"/>
</dbReference>
<evidence type="ECO:0000259" key="1">
    <source>
        <dbReference type="Pfam" id="PF01370"/>
    </source>
</evidence>
<comment type="caution">
    <text evidence="3">The sequence shown here is derived from an EMBL/GenBank/DDBJ whole genome shotgun (WGS) entry which is preliminary data.</text>
</comment>
<dbReference type="AlphaFoldDB" id="A0AAW3QX35"/>
<reference evidence="3 4" key="2">
    <citation type="submission" date="2015-06" db="EMBL/GenBank/DDBJ databases">
        <title>Improved classification and identification of acetic acid bacteria using matrix-assisted laser desorption/ionization time-of-flight mass spectrometry; Gluconobacter nephelii and Gluconobacter uchimurae are later heterotypic synonyms of Gluconobacter japonicus and Gluconobacter oxydans, respectively.</title>
        <authorList>
            <person name="Li L."/>
            <person name="Cleenwerck I."/>
            <person name="De Vuyst L."/>
            <person name="Vandamme P."/>
        </authorList>
    </citation>
    <scope>NUCLEOTIDE SEQUENCE [LARGE SCALE GENOMIC DNA]</scope>
    <source>
        <strain evidence="3 4">LMG 1356</strain>
    </source>
</reference>
<dbReference type="RefSeq" id="WP_062030424.1">
    <property type="nucleotide sequence ID" value="NZ_BEWL01000001.1"/>
</dbReference>
<dbReference type="GO" id="GO:0004029">
    <property type="term" value="F:aldehyde dehydrogenase (NAD+) activity"/>
    <property type="evidence" value="ECO:0007669"/>
    <property type="project" value="TreeGrafter"/>
</dbReference>
<dbReference type="Proteomes" id="UP001156672">
    <property type="component" value="Unassembled WGS sequence"/>
</dbReference>
<keyword evidence="5" id="KW-1185">Reference proteome</keyword>
<reference evidence="5" key="3">
    <citation type="journal article" date="2019" name="Int. J. Syst. Evol. Microbiol.">
        <title>The Global Catalogue of Microorganisms (GCM) 10K type strain sequencing project: providing services to taxonomists for standard genome sequencing and annotation.</title>
        <authorList>
            <consortium name="The Broad Institute Genomics Platform"/>
            <consortium name="The Broad Institute Genome Sequencing Center for Infectious Disease"/>
            <person name="Wu L."/>
            <person name="Ma J."/>
        </authorList>
    </citation>
    <scope>NUCLEOTIDE SEQUENCE [LARGE SCALE GENOMIC DNA]</scope>
    <source>
        <strain evidence="5">NBRC 3250</strain>
    </source>
</reference>
<dbReference type="SUPFAM" id="SSF51735">
    <property type="entry name" value="NAD(P)-binding Rossmann-fold domains"/>
    <property type="match status" value="1"/>
</dbReference>
<dbReference type="Gene3D" id="3.40.50.720">
    <property type="entry name" value="NAD(P)-binding Rossmann-like Domain"/>
    <property type="match status" value="1"/>
</dbReference>
<name>A0AAW3QX35_9PROT</name>
<evidence type="ECO:0000313" key="3">
    <source>
        <dbReference type="EMBL" id="KXV37766.1"/>
    </source>
</evidence>
<gene>
    <name evidence="3" type="ORF">AD941_09415</name>
    <name evidence="2" type="ORF">GCM10007866_02730</name>
</gene>
<evidence type="ECO:0000313" key="5">
    <source>
        <dbReference type="Proteomes" id="UP001156672"/>
    </source>
</evidence>
<dbReference type="InterPro" id="IPR001509">
    <property type="entry name" value="Epimerase_deHydtase"/>
</dbReference>
<dbReference type="EMBL" id="BSNW01000005">
    <property type="protein sequence ID" value="GLQ67825.1"/>
    <property type="molecule type" value="Genomic_DNA"/>
</dbReference>
<protein>
    <submittedName>
        <fullName evidence="3">Steroid protein related protein</fullName>
    </submittedName>
</protein>